<dbReference type="OrthoDB" id="2433932at2759"/>
<sequence>MENFVKSLKLNHKLRYQNLDFVHTEQNFVRDEPLLESFTEIQVCQSDPEGENTWNFVSLNSDKNENNNPEIIKILIPIFKVQCAKPQDELLETTKELFISMVVWIGGYLIIEKYPKDLLELSKLQMCINWAISNVRKKQDISFEDFNITLNIKNSKDDVINNMKELSDYIEQLYNFKYISVIAYEKVISLSGHDKDHKILIPKISKHKIIGMDKWLQGNILLNIPRWIKNYKLNHGLVISYNGVTISEKPAIGISISSIKKVQKTKKEYFGEVESSSSTDIQYRYRIVNEQLEFTLSNKFELTAKFEEAVEDALNSESAYDELTKIFSKYGHVICQKFTIGKIINILSNKDGLTNEDNSKEPIERSTHVNVSDAWSKYVFEHPDLWCVVDRYGMIPITKFLKKEMQQKIKSIEEENRRIIDCSITIFKPKKERNIMLNLKFAETECDMAQYVAETVIKNKPDNGVRINGRRRSIFERFLNITHPNKEYYLENNAFECIIKDEQNEAKHVENYLEPVLLEIILDDKLNSTFLAFLSMS</sequence>
<keyword evidence="2" id="KW-1185">Reference proteome</keyword>
<comment type="caution">
    <text evidence="1">The sequence shown here is derived from an EMBL/GenBank/DDBJ whole genome shotgun (WGS) entry which is preliminary data.</text>
</comment>
<reference evidence="1" key="1">
    <citation type="submission" date="2021-06" db="EMBL/GenBank/DDBJ databases">
        <authorList>
            <person name="Kallberg Y."/>
            <person name="Tangrot J."/>
            <person name="Rosling A."/>
        </authorList>
    </citation>
    <scope>NUCLEOTIDE SEQUENCE</scope>
    <source>
        <strain evidence="1">MA453B</strain>
    </source>
</reference>
<name>A0A9N9DZJ2_9GLOM</name>
<feature type="non-terminal residue" evidence="1">
    <location>
        <position position="537"/>
    </location>
</feature>
<organism evidence="1 2">
    <name type="scientific">Dentiscutata erythropus</name>
    <dbReference type="NCBI Taxonomy" id="1348616"/>
    <lineage>
        <taxon>Eukaryota</taxon>
        <taxon>Fungi</taxon>
        <taxon>Fungi incertae sedis</taxon>
        <taxon>Mucoromycota</taxon>
        <taxon>Glomeromycotina</taxon>
        <taxon>Glomeromycetes</taxon>
        <taxon>Diversisporales</taxon>
        <taxon>Gigasporaceae</taxon>
        <taxon>Dentiscutata</taxon>
    </lineage>
</organism>
<accession>A0A9N9DZJ2</accession>
<evidence type="ECO:0000313" key="2">
    <source>
        <dbReference type="Proteomes" id="UP000789405"/>
    </source>
</evidence>
<dbReference type="AlphaFoldDB" id="A0A9N9DZJ2"/>
<proteinExistence type="predicted"/>
<protein>
    <submittedName>
        <fullName evidence="1">26305_t:CDS:1</fullName>
    </submittedName>
</protein>
<dbReference type="EMBL" id="CAJVPY010005975">
    <property type="protein sequence ID" value="CAG8654005.1"/>
    <property type="molecule type" value="Genomic_DNA"/>
</dbReference>
<dbReference type="Proteomes" id="UP000789405">
    <property type="component" value="Unassembled WGS sequence"/>
</dbReference>
<gene>
    <name evidence="1" type="ORF">DERYTH_LOCUS10341</name>
</gene>
<evidence type="ECO:0000313" key="1">
    <source>
        <dbReference type="EMBL" id="CAG8654005.1"/>
    </source>
</evidence>